<name>A0ABS0TGC7_9FLAO</name>
<feature type="chain" id="PRO_5045524311" evidence="1">
    <location>
        <begin position="20"/>
        <end position="138"/>
    </location>
</feature>
<sequence>MKKQALFLLFTILSLNCFSQITFEKGYYIDETNQRLNCLIRNVDWRNNPNKFEYKLSEEAEIKTASLNSVKEFAIEGVSKYVKSEVEIDRSSKNINKLSTEKNPVFQKETLFLKVLVEGRSTLYEYVENNLKRYFYKK</sequence>
<gene>
    <name evidence="2" type="ORF">I6U50_08765</name>
</gene>
<accession>A0ABS0TGC7</accession>
<evidence type="ECO:0000313" key="3">
    <source>
        <dbReference type="Proteomes" id="UP000635665"/>
    </source>
</evidence>
<protein>
    <submittedName>
        <fullName evidence="2">Uncharacterized protein</fullName>
    </submittedName>
</protein>
<organism evidence="2 3">
    <name type="scientific">Salegentibacter maritimus</name>
    <dbReference type="NCBI Taxonomy" id="2794347"/>
    <lineage>
        <taxon>Bacteria</taxon>
        <taxon>Pseudomonadati</taxon>
        <taxon>Bacteroidota</taxon>
        <taxon>Flavobacteriia</taxon>
        <taxon>Flavobacteriales</taxon>
        <taxon>Flavobacteriaceae</taxon>
        <taxon>Salegentibacter</taxon>
    </lineage>
</organism>
<comment type="caution">
    <text evidence="2">The sequence shown here is derived from an EMBL/GenBank/DDBJ whole genome shotgun (WGS) entry which is preliminary data.</text>
</comment>
<dbReference type="EMBL" id="JAEHNY010000006">
    <property type="protein sequence ID" value="MBI6120112.1"/>
    <property type="molecule type" value="Genomic_DNA"/>
</dbReference>
<feature type="signal peptide" evidence="1">
    <location>
        <begin position="1"/>
        <end position="19"/>
    </location>
</feature>
<dbReference type="RefSeq" id="WP_198638561.1">
    <property type="nucleotide sequence ID" value="NZ_JAEHNY010000006.1"/>
</dbReference>
<keyword evidence="3" id="KW-1185">Reference proteome</keyword>
<evidence type="ECO:0000313" key="2">
    <source>
        <dbReference type="EMBL" id="MBI6120112.1"/>
    </source>
</evidence>
<reference evidence="2 3" key="1">
    <citation type="submission" date="2020-12" db="EMBL/GenBank/DDBJ databases">
        <title>Salegentibacter orientalis sp. nov., isolated from costal sediment.</title>
        <authorList>
            <person name="Lian F.-B."/>
        </authorList>
    </citation>
    <scope>NUCLEOTIDE SEQUENCE [LARGE SCALE GENOMIC DNA]</scope>
    <source>
        <strain evidence="2 3">F60176</strain>
    </source>
</reference>
<proteinExistence type="predicted"/>
<dbReference type="Proteomes" id="UP000635665">
    <property type="component" value="Unassembled WGS sequence"/>
</dbReference>
<keyword evidence="1" id="KW-0732">Signal</keyword>
<evidence type="ECO:0000256" key="1">
    <source>
        <dbReference type="SAM" id="SignalP"/>
    </source>
</evidence>